<proteinExistence type="predicted"/>
<dbReference type="Proteomes" id="UP000518266">
    <property type="component" value="Unassembled WGS sequence"/>
</dbReference>
<comment type="caution">
    <text evidence="1">The sequence shown here is derived from an EMBL/GenBank/DDBJ whole genome shotgun (WGS) entry which is preliminary data.</text>
</comment>
<dbReference type="AlphaFoldDB" id="A0A7J5YUI4"/>
<gene>
    <name evidence="1" type="ORF">F7725_005836</name>
</gene>
<organism evidence="1 2">
    <name type="scientific">Dissostichus mawsoni</name>
    <name type="common">Antarctic cod</name>
    <dbReference type="NCBI Taxonomy" id="36200"/>
    <lineage>
        <taxon>Eukaryota</taxon>
        <taxon>Metazoa</taxon>
        <taxon>Chordata</taxon>
        <taxon>Craniata</taxon>
        <taxon>Vertebrata</taxon>
        <taxon>Euteleostomi</taxon>
        <taxon>Actinopterygii</taxon>
        <taxon>Neopterygii</taxon>
        <taxon>Teleostei</taxon>
        <taxon>Neoteleostei</taxon>
        <taxon>Acanthomorphata</taxon>
        <taxon>Eupercaria</taxon>
        <taxon>Perciformes</taxon>
        <taxon>Notothenioidei</taxon>
        <taxon>Nototheniidae</taxon>
        <taxon>Dissostichus</taxon>
    </lineage>
</organism>
<protein>
    <submittedName>
        <fullName evidence="1">Uncharacterized protein</fullName>
    </submittedName>
</protein>
<reference evidence="1 2" key="1">
    <citation type="submission" date="2020-03" db="EMBL/GenBank/DDBJ databases">
        <title>Dissostichus mawsoni Genome sequencing and assembly.</title>
        <authorList>
            <person name="Park H."/>
        </authorList>
    </citation>
    <scope>NUCLEOTIDE SEQUENCE [LARGE SCALE GENOMIC DNA]</scope>
    <source>
        <strain evidence="1">DM0001</strain>
        <tissue evidence="1">Muscle</tissue>
    </source>
</reference>
<accession>A0A7J5YUI4</accession>
<name>A0A7J5YUI4_DISMA</name>
<sequence>MVNALSLALVSQQRRRSLMGLHWARIIAIIPLQLHLGVGGRLCVLRRDWSRARRDELWNFPESHLSLPTLQPRLLEDAGLGVLMRLTRVSRMWTLSCRWRRMKERKVCSRAGSDTALRKRSRYAVVVITSSRVSFTEGGSLRHDEQQSVSGLLAHRALPVDEGDEQGEDQEVSGPLILAGVEKQLQNGRVLGQHAAELVEQQHQLRLHLRSRGAGAGGQQHHEGPQDGLVVQEGLLRLAHQHLVHLQLLQLHVVRELSAQAPHEQALHHVLHHHKLQDGAHGSGLPAVLLHQQEQHVLHIVLHGARLVSGDGAEPRGAAGAEADDAQGVQGGTAAQGVMLL</sequence>
<dbReference type="OrthoDB" id="10660630at2759"/>
<dbReference type="EMBL" id="JAAKFY010000009">
    <property type="protein sequence ID" value="KAF3852481.1"/>
    <property type="molecule type" value="Genomic_DNA"/>
</dbReference>
<keyword evidence="2" id="KW-1185">Reference proteome</keyword>
<evidence type="ECO:0000313" key="1">
    <source>
        <dbReference type="EMBL" id="KAF3852481.1"/>
    </source>
</evidence>
<evidence type="ECO:0000313" key="2">
    <source>
        <dbReference type="Proteomes" id="UP000518266"/>
    </source>
</evidence>